<dbReference type="InterPro" id="IPR041698">
    <property type="entry name" value="Methyltransf_25"/>
</dbReference>
<evidence type="ECO:0000313" key="5">
    <source>
        <dbReference type="Proteomes" id="UP000284095"/>
    </source>
</evidence>
<dbReference type="CDD" id="cd02440">
    <property type="entry name" value="AdoMet_MTases"/>
    <property type="match status" value="1"/>
</dbReference>
<evidence type="ECO:0000256" key="1">
    <source>
        <dbReference type="ARBA" id="ARBA00022603"/>
    </source>
</evidence>
<name>A0A414SWK2_9FIRM</name>
<dbReference type="GO" id="GO:0008168">
    <property type="term" value="F:methyltransferase activity"/>
    <property type="evidence" value="ECO:0007669"/>
    <property type="project" value="UniProtKB-KW"/>
</dbReference>
<keyword evidence="5" id="KW-1185">Reference proteome</keyword>
<dbReference type="PANTHER" id="PTHR43861:SF1">
    <property type="entry name" value="TRANS-ACONITATE 2-METHYLTRANSFERASE"/>
    <property type="match status" value="1"/>
</dbReference>
<accession>A0A414SWK2</accession>
<dbReference type="Proteomes" id="UP000284095">
    <property type="component" value="Unassembled WGS sequence"/>
</dbReference>
<evidence type="ECO:0000256" key="2">
    <source>
        <dbReference type="ARBA" id="ARBA00022679"/>
    </source>
</evidence>
<dbReference type="SUPFAM" id="SSF53335">
    <property type="entry name" value="S-adenosyl-L-methionine-dependent methyltransferases"/>
    <property type="match status" value="1"/>
</dbReference>
<dbReference type="Gene3D" id="3.40.50.150">
    <property type="entry name" value="Vaccinia Virus protein VP39"/>
    <property type="match status" value="1"/>
</dbReference>
<keyword evidence="1 4" id="KW-0489">Methyltransferase</keyword>
<dbReference type="Pfam" id="PF13649">
    <property type="entry name" value="Methyltransf_25"/>
    <property type="match status" value="1"/>
</dbReference>
<feature type="domain" description="Methyltransferase" evidence="3">
    <location>
        <begin position="70"/>
        <end position="158"/>
    </location>
</feature>
<reference evidence="4 5" key="1">
    <citation type="submission" date="2018-08" db="EMBL/GenBank/DDBJ databases">
        <title>A genome reference for cultivated species of the human gut microbiota.</title>
        <authorList>
            <person name="Zou Y."/>
            <person name="Xue W."/>
            <person name="Luo G."/>
        </authorList>
    </citation>
    <scope>NUCLEOTIDE SEQUENCE [LARGE SCALE GENOMIC DNA]</scope>
    <source>
        <strain evidence="4 5">AM22-22</strain>
    </source>
</reference>
<dbReference type="AlphaFoldDB" id="A0A414SWK2"/>
<gene>
    <name evidence="4" type="ORF">DW265_06770</name>
</gene>
<dbReference type="PANTHER" id="PTHR43861">
    <property type="entry name" value="TRANS-ACONITATE 2-METHYLTRANSFERASE-RELATED"/>
    <property type="match status" value="1"/>
</dbReference>
<organism evidence="4 5">
    <name type="scientific">Dorea longicatena</name>
    <dbReference type="NCBI Taxonomy" id="88431"/>
    <lineage>
        <taxon>Bacteria</taxon>
        <taxon>Bacillati</taxon>
        <taxon>Bacillota</taxon>
        <taxon>Clostridia</taxon>
        <taxon>Lachnospirales</taxon>
        <taxon>Lachnospiraceae</taxon>
        <taxon>Dorea</taxon>
    </lineage>
</organism>
<evidence type="ECO:0000259" key="3">
    <source>
        <dbReference type="Pfam" id="PF13649"/>
    </source>
</evidence>
<dbReference type="InterPro" id="IPR029063">
    <property type="entry name" value="SAM-dependent_MTases_sf"/>
</dbReference>
<comment type="caution">
    <text evidence="4">The sequence shown here is derived from an EMBL/GenBank/DDBJ whole genome shotgun (WGS) entry which is preliminary data.</text>
</comment>
<keyword evidence="2 4" id="KW-0808">Transferase</keyword>
<dbReference type="GO" id="GO:0032259">
    <property type="term" value="P:methylation"/>
    <property type="evidence" value="ECO:0007669"/>
    <property type="project" value="UniProtKB-KW"/>
</dbReference>
<sequence>MQYNKYKTILEQVSHPQEAIVNARNEPTKSTTTLDYYNQNAKKFITGTISVDFGTIQNHFLDKLHPRAEILDYGCGSGRDTKYFLEQGCKVTAIDGSQELCKLASEYTGIQVKHMLFRELNEKEAYDGIWACSSILHVPANELRDIIKKMANALRAHGIIYTSFKYGTFEGERNGRYFTDMTEETFAKLIQDMDELEIEEQWITSDVRPGRGEEQWLNLILRKE</sequence>
<dbReference type="EMBL" id="QRIC01000012">
    <property type="protein sequence ID" value="RHG26301.1"/>
    <property type="molecule type" value="Genomic_DNA"/>
</dbReference>
<protein>
    <submittedName>
        <fullName evidence="4">Class I SAM-dependent methyltransferase</fullName>
    </submittedName>
</protein>
<proteinExistence type="predicted"/>
<evidence type="ECO:0000313" key="4">
    <source>
        <dbReference type="EMBL" id="RHG26301.1"/>
    </source>
</evidence>